<dbReference type="KEGG" id="hcv:FTV88_0680"/>
<name>A0A5Q2MWN4_9FIRM</name>
<keyword evidence="2" id="KW-0378">Hydrolase</keyword>
<evidence type="ECO:0000313" key="2">
    <source>
        <dbReference type="EMBL" id="QGG46858.1"/>
    </source>
</evidence>
<dbReference type="AlphaFoldDB" id="A0A5Q2MWN4"/>
<feature type="transmembrane region" description="Helical" evidence="1">
    <location>
        <begin position="6"/>
        <end position="29"/>
    </location>
</feature>
<evidence type="ECO:0000313" key="3">
    <source>
        <dbReference type="Proteomes" id="UP000366051"/>
    </source>
</evidence>
<gene>
    <name evidence="2" type="ORF">FTV88_0680</name>
</gene>
<keyword evidence="1" id="KW-1133">Transmembrane helix</keyword>
<keyword evidence="3" id="KW-1185">Reference proteome</keyword>
<keyword evidence="1" id="KW-0812">Transmembrane</keyword>
<organism evidence="2 3">
    <name type="scientific">Heliorestis convoluta</name>
    <dbReference type="NCBI Taxonomy" id="356322"/>
    <lineage>
        <taxon>Bacteria</taxon>
        <taxon>Bacillati</taxon>
        <taxon>Bacillota</taxon>
        <taxon>Clostridia</taxon>
        <taxon>Eubacteriales</taxon>
        <taxon>Heliobacteriaceae</taxon>
        <taxon>Heliorestis</taxon>
    </lineage>
</organism>
<reference evidence="3" key="1">
    <citation type="submission" date="2019-11" db="EMBL/GenBank/DDBJ databases">
        <title>Genome sequence of Heliorestis convoluta strain HH, an alkaliphilic and minimalistic phototrophic bacterium from a soda lake in Egypt.</title>
        <authorList>
            <person name="Dewey E.D."/>
            <person name="Stokes L.M."/>
            <person name="Burchell B.M."/>
            <person name="Shaffer K.N."/>
            <person name="Huntington A.M."/>
            <person name="Baker J.M."/>
            <person name="Nadendla S."/>
            <person name="Giglio M.G."/>
            <person name="Touchman J.W."/>
            <person name="Blankenship R.E."/>
            <person name="Madigan M.T."/>
            <person name="Sattley W.M."/>
        </authorList>
    </citation>
    <scope>NUCLEOTIDE SEQUENCE [LARGE SCALE GENOMIC DNA]</scope>
    <source>
        <strain evidence="3">HH</strain>
    </source>
</reference>
<protein>
    <submittedName>
        <fullName evidence="2">Metal-dependent hydrolase</fullName>
        <ecNumber evidence="2">3.-.-.-</ecNumber>
    </submittedName>
</protein>
<feature type="transmembrane region" description="Helical" evidence="1">
    <location>
        <begin position="60"/>
        <end position="82"/>
    </location>
</feature>
<evidence type="ECO:0000256" key="1">
    <source>
        <dbReference type="SAM" id="Phobius"/>
    </source>
</evidence>
<dbReference type="Proteomes" id="UP000366051">
    <property type="component" value="Chromosome"/>
</dbReference>
<accession>A0A5Q2MWN4</accession>
<dbReference type="EC" id="3.-.-.-" evidence="2"/>
<dbReference type="InterPro" id="IPR007404">
    <property type="entry name" value="YdjM-like"/>
</dbReference>
<dbReference type="GO" id="GO:0016787">
    <property type="term" value="F:hydrolase activity"/>
    <property type="evidence" value="ECO:0007669"/>
    <property type="project" value="UniProtKB-KW"/>
</dbReference>
<dbReference type="EMBL" id="CP045875">
    <property type="protein sequence ID" value="QGG46858.1"/>
    <property type="molecule type" value="Genomic_DNA"/>
</dbReference>
<dbReference type="Pfam" id="PF04307">
    <property type="entry name" value="YdjM"/>
    <property type="match status" value="1"/>
</dbReference>
<proteinExistence type="predicted"/>
<keyword evidence="1" id="KW-0472">Membrane</keyword>
<sequence>MSFLVWLLLSMIYPLTNMALYVLLLAGYISHLVLDSLNPQGVAWLWPVTRKKFRIPMFDTGGVGESLIVIPSLVVLLILVMVL</sequence>